<evidence type="ECO:0000256" key="4">
    <source>
        <dbReference type="ARBA" id="ARBA00023163"/>
    </source>
</evidence>
<sequence length="183" mass="22131">MCNSSLEDLFLLVKESNEDAFDELYHRTWKKLYEIALRRLQDESTAKEVIQDLYIDLWEKRHRKTIQDVDHYLCQAVRFKVIDRFRKEKRYFEELETMVEELSDGSTADDNYIQTELESMLHNWIARMPQKRREIFLLRYNEDKTVKEIAKLLGLSTKTVQNQLLNTTNTLKLLIQKILFIFF</sequence>
<dbReference type="AlphaFoldDB" id="A0A2X2IT91"/>
<dbReference type="InterPro" id="IPR039425">
    <property type="entry name" value="RNA_pol_sigma-70-like"/>
</dbReference>
<dbReference type="Gene3D" id="1.10.1740.10">
    <property type="match status" value="1"/>
</dbReference>
<dbReference type="InterPro" id="IPR013324">
    <property type="entry name" value="RNA_pol_sigma_r3/r4-like"/>
</dbReference>
<dbReference type="SUPFAM" id="SSF88946">
    <property type="entry name" value="Sigma2 domain of RNA polymerase sigma factors"/>
    <property type="match status" value="1"/>
</dbReference>
<dbReference type="GO" id="GO:0006352">
    <property type="term" value="P:DNA-templated transcription initiation"/>
    <property type="evidence" value="ECO:0007669"/>
    <property type="project" value="InterPro"/>
</dbReference>
<keyword evidence="3" id="KW-0731">Sigma factor</keyword>
<feature type="domain" description="RNA polymerase sigma-70 region 2" evidence="5">
    <location>
        <begin position="24"/>
        <end position="90"/>
    </location>
</feature>
<dbReference type="GeneID" id="97181198"/>
<evidence type="ECO:0000259" key="6">
    <source>
        <dbReference type="Pfam" id="PF08281"/>
    </source>
</evidence>
<gene>
    <name evidence="7" type="primary">fecI_2</name>
    <name evidence="7" type="ORF">NCTC11343_02014</name>
</gene>
<dbReference type="GO" id="GO:0003677">
    <property type="term" value="F:DNA binding"/>
    <property type="evidence" value="ECO:0007669"/>
    <property type="project" value="InterPro"/>
</dbReference>
<dbReference type="SUPFAM" id="SSF88659">
    <property type="entry name" value="Sigma3 and sigma4 domains of RNA polymerase sigma factors"/>
    <property type="match status" value="1"/>
</dbReference>
<proteinExistence type="inferred from homology"/>
<evidence type="ECO:0000313" key="7">
    <source>
        <dbReference type="EMBL" id="SPZ85452.1"/>
    </source>
</evidence>
<dbReference type="NCBIfam" id="TIGR02937">
    <property type="entry name" value="sigma70-ECF"/>
    <property type="match status" value="1"/>
</dbReference>
<dbReference type="Pfam" id="PF08281">
    <property type="entry name" value="Sigma70_r4_2"/>
    <property type="match status" value="1"/>
</dbReference>
<dbReference type="InterPro" id="IPR007627">
    <property type="entry name" value="RNA_pol_sigma70_r2"/>
</dbReference>
<dbReference type="Gene3D" id="1.10.10.10">
    <property type="entry name" value="Winged helix-like DNA-binding domain superfamily/Winged helix DNA-binding domain"/>
    <property type="match status" value="1"/>
</dbReference>
<dbReference type="InterPro" id="IPR013325">
    <property type="entry name" value="RNA_pol_sigma_r2"/>
</dbReference>
<organism evidence="7 8">
    <name type="scientific">Sphingobacterium multivorum</name>
    <dbReference type="NCBI Taxonomy" id="28454"/>
    <lineage>
        <taxon>Bacteria</taxon>
        <taxon>Pseudomonadati</taxon>
        <taxon>Bacteroidota</taxon>
        <taxon>Sphingobacteriia</taxon>
        <taxon>Sphingobacteriales</taxon>
        <taxon>Sphingobacteriaceae</taxon>
        <taxon>Sphingobacterium</taxon>
    </lineage>
</organism>
<feature type="domain" description="RNA polymerase sigma factor 70 region 4 type 2" evidence="6">
    <location>
        <begin position="121"/>
        <end position="164"/>
    </location>
</feature>
<name>A0A2X2IT91_SPHMU</name>
<keyword evidence="4" id="KW-0804">Transcription</keyword>
<protein>
    <submittedName>
        <fullName evidence="7">Probable RNA polymerase sigma factor fecI</fullName>
    </submittedName>
</protein>
<dbReference type="InterPro" id="IPR036388">
    <property type="entry name" value="WH-like_DNA-bd_sf"/>
</dbReference>
<dbReference type="PANTHER" id="PTHR43133:SF46">
    <property type="entry name" value="RNA POLYMERASE SIGMA-70 FACTOR ECF SUBFAMILY"/>
    <property type="match status" value="1"/>
</dbReference>
<dbReference type="PANTHER" id="PTHR43133">
    <property type="entry name" value="RNA POLYMERASE ECF-TYPE SIGMA FACTO"/>
    <property type="match status" value="1"/>
</dbReference>
<evidence type="ECO:0000259" key="5">
    <source>
        <dbReference type="Pfam" id="PF04542"/>
    </source>
</evidence>
<keyword evidence="2" id="KW-0805">Transcription regulation</keyword>
<reference evidence="7 8" key="1">
    <citation type="submission" date="2018-06" db="EMBL/GenBank/DDBJ databases">
        <authorList>
            <consortium name="Pathogen Informatics"/>
            <person name="Doyle S."/>
        </authorList>
    </citation>
    <scope>NUCLEOTIDE SEQUENCE [LARGE SCALE GENOMIC DNA]</scope>
    <source>
        <strain evidence="7 8">NCTC11343</strain>
    </source>
</reference>
<dbReference type="InterPro" id="IPR014284">
    <property type="entry name" value="RNA_pol_sigma-70_dom"/>
</dbReference>
<dbReference type="RefSeq" id="WP_112374526.1">
    <property type="nucleotide sequence ID" value="NZ_CP069793.1"/>
</dbReference>
<dbReference type="Proteomes" id="UP000251241">
    <property type="component" value="Unassembled WGS sequence"/>
</dbReference>
<dbReference type="GO" id="GO:0016987">
    <property type="term" value="F:sigma factor activity"/>
    <property type="evidence" value="ECO:0007669"/>
    <property type="project" value="UniProtKB-KW"/>
</dbReference>
<accession>A0A2X2IT91</accession>
<dbReference type="InterPro" id="IPR013249">
    <property type="entry name" value="RNA_pol_sigma70_r4_t2"/>
</dbReference>
<evidence type="ECO:0000256" key="1">
    <source>
        <dbReference type="ARBA" id="ARBA00010641"/>
    </source>
</evidence>
<comment type="similarity">
    <text evidence="1">Belongs to the sigma-70 factor family. ECF subfamily.</text>
</comment>
<dbReference type="EMBL" id="UAUU01000008">
    <property type="protein sequence ID" value="SPZ85452.1"/>
    <property type="molecule type" value="Genomic_DNA"/>
</dbReference>
<evidence type="ECO:0000256" key="2">
    <source>
        <dbReference type="ARBA" id="ARBA00023015"/>
    </source>
</evidence>
<evidence type="ECO:0000313" key="8">
    <source>
        <dbReference type="Proteomes" id="UP000251241"/>
    </source>
</evidence>
<evidence type="ECO:0000256" key="3">
    <source>
        <dbReference type="ARBA" id="ARBA00023082"/>
    </source>
</evidence>
<dbReference type="Pfam" id="PF04542">
    <property type="entry name" value="Sigma70_r2"/>
    <property type="match status" value="1"/>
</dbReference>